<reference evidence="1 2" key="2">
    <citation type="submission" date="2007-04" db="EMBL/GenBank/DDBJ databases">
        <title>Draft genome sequence of Dorea longicatena (DSM 13814).</title>
        <authorList>
            <person name="Sudarsanam P."/>
            <person name="Ley R."/>
            <person name="Guruge J."/>
            <person name="Turnbaugh P.J."/>
            <person name="Mahowald M."/>
            <person name="Liep D."/>
            <person name="Gordon J."/>
        </authorList>
    </citation>
    <scope>NUCLEOTIDE SEQUENCE [LARGE SCALE GENOMIC DNA]</scope>
    <source>
        <strain evidence="1 2">DSM 13814</strain>
    </source>
</reference>
<organism evidence="1 2">
    <name type="scientific">Dorea longicatena DSM 13814</name>
    <dbReference type="NCBI Taxonomy" id="411462"/>
    <lineage>
        <taxon>Bacteria</taxon>
        <taxon>Bacillati</taxon>
        <taxon>Bacillota</taxon>
        <taxon>Clostridia</taxon>
        <taxon>Lachnospirales</taxon>
        <taxon>Lachnospiraceae</taxon>
        <taxon>Dorea</taxon>
    </lineage>
</organism>
<evidence type="ECO:0000313" key="2">
    <source>
        <dbReference type="Proteomes" id="UP000004016"/>
    </source>
</evidence>
<dbReference type="AlphaFoldDB" id="A6BGY9"/>
<dbReference type="EMBL" id="AAXB02000007">
    <property type="protein sequence ID" value="EDM62977.1"/>
    <property type="molecule type" value="Genomic_DNA"/>
</dbReference>
<dbReference type="Proteomes" id="UP000004016">
    <property type="component" value="Unassembled WGS sequence"/>
</dbReference>
<gene>
    <name evidence="1" type="ORF">DORLON_01564</name>
</gene>
<comment type="caution">
    <text evidence="1">The sequence shown here is derived from an EMBL/GenBank/DDBJ whole genome shotgun (WGS) entry which is preliminary data.</text>
</comment>
<accession>A6BGY9</accession>
<dbReference type="HOGENOM" id="CLU_3354873_0_0_9"/>
<reference evidence="1 2" key="1">
    <citation type="submission" date="2007-03" db="EMBL/GenBank/DDBJ databases">
        <authorList>
            <person name="Fulton L."/>
            <person name="Clifton S."/>
            <person name="Fulton B."/>
            <person name="Xu J."/>
            <person name="Minx P."/>
            <person name="Pepin K.H."/>
            <person name="Johnson M."/>
            <person name="Thiruvilangam P."/>
            <person name="Bhonagiri V."/>
            <person name="Nash W.E."/>
            <person name="Mardis E.R."/>
            <person name="Wilson R.K."/>
        </authorList>
    </citation>
    <scope>NUCLEOTIDE SEQUENCE [LARGE SCALE GENOMIC DNA]</scope>
    <source>
        <strain evidence="1 2">DSM 13814</strain>
    </source>
</reference>
<name>A6BGY9_9FIRM</name>
<protein>
    <submittedName>
        <fullName evidence="1">Uncharacterized protein</fullName>
    </submittedName>
</protein>
<sequence length="36" mass="4093">MKNNFQFESILKNAKGDNKAFPKLGNVLMLPTQKNL</sequence>
<proteinExistence type="predicted"/>
<evidence type="ECO:0000313" key="1">
    <source>
        <dbReference type="EMBL" id="EDM62977.1"/>
    </source>
</evidence>
<dbReference type="eggNOG" id="ENOG502ZHNU">
    <property type="taxonomic scope" value="Bacteria"/>
</dbReference>